<dbReference type="SUPFAM" id="SSF56112">
    <property type="entry name" value="Protein kinase-like (PK-like)"/>
    <property type="match status" value="1"/>
</dbReference>
<dbReference type="Proteomes" id="UP000218811">
    <property type="component" value="Unassembled WGS sequence"/>
</dbReference>
<evidence type="ECO:0000256" key="1">
    <source>
        <dbReference type="SAM" id="MobiDB-lite"/>
    </source>
</evidence>
<dbReference type="PANTHER" id="PTHR38248">
    <property type="entry name" value="FUNK1 6"/>
    <property type="match status" value="1"/>
</dbReference>
<dbReference type="Pfam" id="PF17667">
    <property type="entry name" value="Pkinase_fungal"/>
    <property type="match status" value="2"/>
</dbReference>
<dbReference type="InterPro" id="IPR040976">
    <property type="entry name" value="Pkinase_fungal"/>
</dbReference>
<dbReference type="STRING" id="742152.A0A2H3JHT2"/>
<dbReference type="OMA" id="WESAGIL"/>
<dbReference type="InterPro" id="IPR011009">
    <property type="entry name" value="Kinase-like_dom_sf"/>
</dbReference>
<reference evidence="3 4" key="1">
    <citation type="journal article" date="2012" name="Science">
        <title>The Paleozoic origin of enzymatic lignin decomposition reconstructed from 31 fungal genomes.</title>
        <authorList>
            <person name="Floudas D."/>
            <person name="Binder M."/>
            <person name="Riley R."/>
            <person name="Barry K."/>
            <person name="Blanchette R.A."/>
            <person name="Henrissat B."/>
            <person name="Martinez A.T."/>
            <person name="Otillar R."/>
            <person name="Spatafora J.W."/>
            <person name="Yadav J.S."/>
            <person name="Aerts A."/>
            <person name="Benoit I."/>
            <person name="Boyd A."/>
            <person name="Carlson A."/>
            <person name="Copeland A."/>
            <person name="Coutinho P.M."/>
            <person name="de Vries R.P."/>
            <person name="Ferreira P."/>
            <person name="Findley K."/>
            <person name="Foster B."/>
            <person name="Gaskell J."/>
            <person name="Glotzer D."/>
            <person name="Gorecki P."/>
            <person name="Heitman J."/>
            <person name="Hesse C."/>
            <person name="Hori C."/>
            <person name="Igarashi K."/>
            <person name="Jurgens J.A."/>
            <person name="Kallen N."/>
            <person name="Kersten P."/>
            <person name="Kohler A."/>
            <person name="Kuees U."/>
            <person name="Kumar T.K.A."/>
            <person name="Kuo A."/>
            <person name="LaButti K."/>
            <person name="Larrondo L.F."/>
            <person name="Lindquist E."/>
            <person name="Ling A."/>
            <person name="Lombard V."/>
            <person name="Lucas S."/>
            <person name="Lundell T."/>
            <person name="Martin R."/>
            <person name="McLaughlin D.J."/>
            <person name="Morgenstern I."/>
            <person name="Morin E."/>
            <person name="Murat C."/>
            <person name="Nagy L.G."/>
            <person name="Nolan M."/>
            <person name="Ohm R.A."/>
            <person name="Patyshakuliyeva A."/>
            <person name="Rokas A."/>
            <person name="Ruiz-Duenas F.J."/>
            <person name="Sabat G."/>
            <person name="Salamov A."/>
            <person name="Samejima M."/>
            <person name="Schmutz J."/>
            <person name="Slot J.C."/>
            <person name="St John F."/>
            <person name="Stenlid J."/>
            <person name="Sun H."/>
            <person name="Sun S."/>
            <person name="Syed K."/>
            <person name="Tsang A."/>
            <person name="Wiebenga A."/>
            <person name="Young D."/>
            <person name="Pisabarro A."/>
            <person name="Eastwood D.C."/>
            <person name="Martin F."/>
            <person name="Cullen D."/>
            <person name="Grigoriev I.V."/>
            <person name="Hibbett D.S."/>
        </authorList>
    </citation>
    <scope>NUCLEOTIDE SEQUENCE [LARGE SCALE GENOMIC DNA]</scope>
    <source>
        <strain evidence="3 4">MD-104</strain>
    </source>
</reference>
<keyword evidence="4" id="KW-1185">Reference proteome</keyword>
<dbReference type="PROSITE" id="PS00109">
    <property type="entry name" value="PROTEIN_KINASE_TYR"/>
    <property type="match status" value="1"/>
</dbReference>
<evidence type="ECO:0000259" key="2">
    <source>
        <dbReference type="Pfam" id="PF17667"/>
    </source>
</evidence>
<protein>
    <recommendedName>
        <fullName evidence="2">Fungal-type protein kinase domain-containing protein</fullName>
    </recommendedName>
</protein>
<dbReference type="InterPro" id="IPR008266">
    <property type="entry name" value="Tyr_kinase_AS"/>
</dbReference>
<dbReference type="AlphaFoldDB" id="A0A2H3JHT2"/>
<feature type="region of interest" description="Disordered" evidence="1">
    <location>
        <begin position="712"/>
        <end position="766"/>
    </location>
</feature>
<evidence type="ECO:0000313" key="3">
    <source>
        <dbReference type="EMBL" id="PCH38319.1"/>
    </source>
</evidence>
<feature type="region of interest" description="Disordered" evidence="1">
    <location>
        <begin position="297"/>
        <end position="317"/>
    </location>
</feature>
<dbReference type="GO" id="GO:0004672">
    <property type="term" value="F:protein kinase activity"/>
    <property type="evidence" value="ECO:0007669"/>
    <property type="project" value="InterPro"/>
</dbReference>
<proteinExistence type="predicted"/>
<name>A0A2H3JHT2_WOLCO</name>
<dbReference type="OrthoDB" id="2791154at2759"/>
<feature type="domain" description="Fungal-type protein kinase" evidence="2">
    <location>
        <begin position="408"/>
        <end position="544"/>
    </location>
</feature>
<feature type="compositionally biased region" description="Low complexity" evidence="1">
    <location>
        <begin position="301"/>
        <end position="316"/>
    </location>
</feature>
<gene>
    <name evidence="3" type="ORF">WOLCODRAFT_136166</name>
</gene>
<feature type="domain" description="Fungal-type protein kinase" evidence="2">
    <location>
        <begin position="165"/>
        <end position="257"/>
    </location>
</feature>
<organism evidence="3 4">
    <name type="scientific">Wolfiporia cocos (strain MD-104)</name>
    <name type="common">Brown rot fungus</name>
    <dbReference type="NCBI Taxonomy" id="742152"/>
    <lineage>
        <taxon>Eukaryota</taxon>
        <taxon>Fungi</taxon>
        <taxon>Dikarya</taxon>
        <taxon>Basidiomycota</taxon>
        <taxon>Agaricomycotina</taxon>
        <taxon>Agaricomycetes</taxon>
        <taxon>Polyporales</taxon>
        <taxon>Phaeolaceae</taxon>
        <taxon>Wolfiporia</taxon>
    </lineage>
</organism>
<dbReference type="EMBL" id="KB467942">
    <property type="protein sequence ID" value="PCH38319.1"/>
    <property type="molecule type" value="Genomic_DNA"/>
</dbReference>
<dbReference type="PANTHER" id="PTHR38248:SF2">
    <property type="entry name" value="FUNK1 11"/>
    <property type="match status" value="1"/>
</dbReference>
<evidence type="ECO:0000313" key="4">
    <source>
        <dbReference type="Proteomes" id="UP000218811"/>
    </source>
</evidence>
<accession>A0A2H3JHT2</accession>
<dbReference type="Gene3D" id="1.10.510.10">
    <property type="entry name" value="Transferase(Phosphotransferase) domain 1"/>
    <property type="match status" value="1"/>
</dbReference>
<sequence length="766" mass="86464">MIDVMDHVNYDTFMQKFLPVPSPTDTQRQQFVLFKEKSVRSTEEFDAYPALCESIQSALDAAAAASPNSTHLLIRDTASWPDTHDVTSRPDLSIYPTLPHVLESITLTKKDTKDKKTADGARGPYIARTRWPFLASTVEVKSKASESAFIFNPQNPEEFLRRTDDGLKALGQLVEHPMLMFARQHLTYVFSVSTFQQYARIVRWDRSGAIATDAFDFCGQNSYKLLDFFFRLGCMSDEQRGYDPTAVLASDTELVQLEQARGAFSAVQRRLYDEMMAEGRRPIYKITVRAEDLIPPERLRPAGGASQTTSSSVVSPPNAGQGIRSFLVGKERFASGSAVGRGTKGYVAFDLLERRFVFLKDSWRTGARAEHTVYESLWRANVTHIATPISGGDVYSGNVAQKTSNHECGEGFPIRTHYRLIVREVGRPLEDYKDAAYLVKYIYDAMTAHQEAWESAGILHRDVSGENILIYEPQTDADPSSEEPLAFLNDWDLCKSRQEMNKISQDHIHSGTWQFMSALLLTNPAKKHELSDDLESFVHVLYWLSLKYHEHSWTGEPAALRIHMFRYFDDRIRRTTDSRYHGGDYKLVTMKSGEPLCTLQGNAPFQSFLRSLAKLCQAHYAYVEATRPPRAEDTKPLKKEDLTDIPQWSFVRRFPRKESSTSASVSTGPPPAYTPFESHEAIIVAFEEVIPTLPTWPKGKTEDQWASFTTYGRGHIDDYGSATGSRSKRSSQESASQRAKKARRENGDETTTSAGTPLPPIDERAR</sequence>